<dbReference type="GO" id="GO:0004674">
    <property type="term" value="F:protein serine/threonine kinase activity"/>
    <property type="evidence" value="ECO:0007669"/>
    <property type="project" value="TreeGrafter"/>
</dbReference>
<dbReference type="Pfam" id="PF07714">
    <property type="entry name" value="PK_Tyr_Ser-Thr"/>
    <property type="match status" value="1"/>
</dbReference>
<dbReference type="KEGG" id="rsx:RhiXN_08817"/>
<dbReference type="InterPro" id="IPR000719">
    <property type="entry name" value="Prot_kinase_dom"/>
</dbReference>
<evidence type="ECO:0000259" key="1">
    <source>
        <dbReference type="PROSITE" id="PS50011"/>
    </source>
</evidence>
<dbReference type="Proteomes" id="UP000650533">
    <property type="component" value="Chromosome 5"/>
</dbReference>
<dbReference type="SMART" id="SM00220">
    <property type="entry name" value="S_TKc"/>
    <property type="match status" value="2"/>
</dbReference>
<accession>A0A8H8SWT4</accession>
<dbReference type="CDD" id="cd00180">
    <property type="entry name" value="PKc"/>
    <property type="match status" value="1"/>
</dbReference>
<proteinExistence type="predicted"/>
<dbReference type="AlphaFoldDB" id="A0A8H8SWT4"/>
<name>A0A8H8SWT4_9AGAM</name>
<dbReference type="InterPro" id="IPR051681">
    <property type="entry name" value="Ser/Thr_Kinases-Pseudokinases"/>
</dbReference>
<reference evidence="2" key="1">
    <citation type="submission" date="2020-05" db="EMBL/GenBank/DDBJ databases">
        <title>Evolutionary and genomic comparisons of hybrid uninucleate and nonhybrid Rhizoctonia fungi.</title>
        <authorList>
            <person name="Li C."/>
            <person name="Chen X."/>
        </authorList>
    </citation>
    <scope>NUCLEOTIDE SEQUENCE</scope>
    <source>
        <strain evidence="2">AG-1 IA</strain>
    </source>
</reference>
<organism evidence="2 3">
    <name type="scientific">Rhizoctonia solani</name>
    <dbReference type="NCBI Taxonomy" id="456999"/>
    <lineage>
        <taxon>Eukaryota</taxon>
        <taxon>Fungi</taxon>
        <taxon>Dikarya</taxon>
        <taxon>Basidiomycota</taxon>
        <taxon>Agaricomycotina</taxon>
        <taxon>Agaricomycetes</taxon>
        <taxon>Cantharellales</taxon>
        <taxon>Ceratobasidiaceae</taxon>
        <taxon>Rhizoctonia</taxon>
    </lineage>
</organism>
<dbReference type="GeneID" id="67031096"/>
<dbReference type="Pfam" id="PF00069">
    <property type="entry name" value="Pkinase"/>
    <property type="match status" value="1"/>
</dbReference>
<gene>
    <name evidence="2" type="ORF">RhiXN_08817</name>
</gene>
<dbReference type="PROSITE" id="PS50011">
    <property type="entry name" value="PROTEIN_KINASE_DOM"/>
    <property type="match status" value="2"/>
</dbReference>
<dbReference type="PROSITE" id="PS00108">
    <property type="entry name" value="PROTEIN_KINASE_ST"/>
    <property type="match status" value="2"/>
</dbReference>
<dbReference type="RefSeq" id="XP_043180079.1">
    <property type="nucleotide sequence ID" value="XM_043328633.1"/>
</dbReference>
<feature type="domain" description="Protein kinase" evidence="1">
    <location>
        <begin position="347"/>
        <end position="621"/>
    </location>
</feature>
<keyword evidence="2" id="KW-0808">Transferase</keyword>
<dbReference type="EMBL" id="CP059662">
    <property type="protein sequence ID" value="QRW19842.1"/>
    <property type="molecule type" value="Genomic_DNA"/>
</dbReference>
<evidence type="ECO:0000313" key="2">
    <source>
        <dbReference type="EMBL" id="QRW19842.1"/>
    </source>
</evidence>
<keyword evidence="2" id="KW-0418">Kinase</keyword>
<dbReference type="InterPro" id="IPR001245">
    <property type="entry name" value="Ser-Thr/Tyr_kinase_cat_dom"/>
</dbReference>
<dbReference type="SUPFAM" id="SSF56112">
    <property type="entry name" value="Protein kinase-like (PK-like)"/>
    <property type="match status" value="2"/>
</dbReference>
<evidence type="ECO:0000313" key="3">
    <source>
        <dbReference type="Proteomes" id="UP000650533"/>
    </source>
</evidence>
<dbReference type="Gene3D" id="1.10.510.10">
    <property type="entry name" value="Transferase(Phosphotransferase) domain 1"/>
    <property type="match status" value="2"/>
</dbReference>
<sequence length="621" mass="70397">MFNNRYVVFEAKELEDPSKKEEPDQQQTTKVFEILVNNGCRDITNEIDTSLCTEYPVSNGGFGDIYEGQLRDGTKTAVKCLRIFDSPMDKRINENLKLAAREIYAWSRCQHRNVVPLLGFTFFRGQIAMISPWMENGPLPQYLQREKKVDRFEVCVQIAEGLEYLHGIDMVHGDLKGVNVLISSERIAKLIDFGNTESNDRFLEFTPARVTPTPRWAAPELLGEEGVYSVAADVYALGMTFLEAVTNKLPFPDLRSDNVIIAKVLIKKENPSRPMSIIPDRLYGNMFWNMLLYERSKRYEVYMASRFIIINTMVLNCFYPNFFSETEIIKPLPDIPAISSPDSSDFNQVLDTLGEHNCRDITSSIAYDRCGNIPIKGGGSTDIYQGELADGQLIAIKCPRRFHGRLDPVVLMNTARELYIWSKCNHPNILPLLGYSHFRDRLVIVTPWMLEGCLVDYIQGNPSLDRMQACKEVCSAVAYLHEHNIVHGDIKALNVLVSQDRSLKLIDFNSSTISNHSLQLSTPNSQMQSFFWAPPEILNGDTERTFAADVYSLGMACDGLWTLFKDCWLFYPEMRPSVTEVREKVFGTFIDPADLSPGDHGGRIGGQCGMCHIHNLPDESE</sequence>
<dbReference type="InterPro" id="IPR011009">
    <property type="entry name" value="Kinase-like_dom_sf"/>
</dbReference>
<dbReference type="InterPro" id="IPR008271">
    <property type="entry name" value="Ser/Thr_kinase_AS"/>
</dbReference>
<dbReference type="PANTHER" id="PTHR44329">
    <property type="entry name" value="SERINE/THREONINE-PROTEIN KINASE TNNI3K-RELATED"/>
    <property type="match status" value="1"/>
</dbReference>
<dbReference type="GO" id="GO:0005524">
    <property type="term" value="F:ATP binding"/>
    <property type="evidence" value="ECO:0007669"/>
    <property type="project" value="InterPro"/>
</dbReference>
<protein>
    <submittedName>
        <fullName evidence="2">Kinase domain protein</fullName>
    </submittedName>
</protein>
<dbReference type="PANTHER" id="PTHR44329:SF214">
    <property type="entry name" value="PROTEIN KINASE DOMAIN-CONTAINING PROTEIN"/>
    <property type="match status" value="1"/>
</dbReference>
<feature type="domain" description="Protein kinase" evidence="1">
    <location>
        <begin position="51"/>
        <end position="308"/>
    </location>
</feature>